<evidence type="ECO:0000256" key="11">
    <source>
        <dbReference type="ARBA" id="ARBA00023180"/>
    </source>
</evidence>
<keyword evidence="11" id="KW-0325">Glycoprotein</keyword>
<dbReference type="GO" id="GO:0033038">
    <property type="term" value="F:bitter taste receptor activity"/>
    <property type="evidence" value="ECO:0007669"/>
    <property type="project" value="InterPro"/>
</dbReference>
<keyword evidence="17" id="KW-1185">Reference proteome</keyword>
<comment type="subcellular location">
    <subcellularLocation>
        <location evidence="1">Cell membrane</location>
        <topology evidence="1">Multi-pass membrane protein</topology>
    </subcellularLocation>
    <subcellularLocation>
        <location evidence="15">Membrane</location>
        <topology evidence="15">Multi-pass membrane protein</topology>
    </subcellularLocation>
</comment>
<evidence type="ECO:0000256" key="16">
    <source>
        <dbReference type="SAM" id="Phobius"/>
    </source>
</evidence>
<dbReference type="GeneID" id="116550011"/>
<dbReference type="AlphaFoldDB" id="A0A6J3HNH8"/>
<evidence type="ECO:0000256" key="14">
    <source>
        <dbReference type="RuleBase" id="RU004423"/>
    </source>
</evidence>
<dbReference type="InterPro" id="IPR007960">
    <property type="entry name" value="TAS2R"/>
</dbReference>
<evidence type="ECO:0000256" key="7">
    <source>
        <dbReference type="ARBA" id="ARBA00022989"/>
    </source>
</evidence>
<feature type="transmembrane region" description="Helical" evidence="16">
    <location>
        <begin position="278"/>
        <end position="305"/>
    </location>
</feature>
<name>A0A6J3HNH8_SAPAP</name>
<keyword evidence="5 15" id="KW-0716">Sensory transduction</keyword>
<dbReference type="Pfam" id="PF05296">
    <property type="entry name" value="TAS2R"/>
    <property type="match status" value="1"/>
</dbReference>
<dbReference type="CTD" id="50833"/>
<feature type="transmembrane region" description="Helical" evidence="16">
    <location>
        <begin position="135"/>
        <end position="157"/>
    </location>
</feature>
<keyword evidence="10 15" id="KW-0675">Receptor</keyword>
<evidence type="ECO:0000256" key="2">
    <source>
        <dbReference type="ARBA" id="ARBA00007376"/>
    </source>
</evidence>
<evidence type="ECO:0000256" key="5">
    <source>
        <dbReference type="ARBA" id="ARBA00022606"/>
    </source>
</evidence>
<evidence type="ECO:0000256" key="9">
    <source>
        <dbReference type="ARBA" id="ARBA00023136"/>
    </source>
</evidence>
<evidence type="ECO:0000256" key="10">
    <source>
        <dbReference type="ARBA" id="ARBA00023170"/>
    </source>
</evidence>
<evidence type="ECO:0000313" key="17">
    <source>
        <dbReference type="Proteomes" id="UP000504640"/>
    </source>
</evidence>
<evidence type="ECO:0000313" key="18">
    <source>
        <dbReference type="RefSeq" id="XP_032131656.1"/>
    </source>
</evidence>
<dbReference type="SUPFAM" id="SSF81321">
    <property type="entry name" value="Family A G protein-coupled receptor-like"/>
    <property type="match status" value="1"/>
</dbReference>
<organism evidence="17 18">
    <name type="scientific">Sapajus apella</name>
    <name type="common">Brown-capped capuchin</name>
    <name type="synonym">Cebus apella</name>
    <dbReference type="NCBI Taxonomy" id="9515"/>
    <lineage>
        <taxon>Eukaryota</taxon>
        <taxon>Metazoa</taxon>
        <taxon>Chordata</taxon>
        <taxon>Craniata</taxon>
        <taxon>Vertebrata</taxon>
        <taxon>Euteleostomi</taxon>
        <taxon>Mammalia</taxon>
        <taxon>Eutheria</taxon>
        <taxon>Euarchontoglires</taxon>
        <taxon>Primates</taxon>
        <taxon>Haplorrhini</taxon>
        <taxon>Platyrrhini</taxon>
        <taxon>Cebidae</taxon>
        <taxon>Cebinae</taxon>
        <taxon>Sapajus</taxon>
    </lineage>
</organism>
<evidence type="ECO:0000256" key="8">
    <source>
        <dbReference type="ARBA" id="ARBA00023040"/>
    </source>
</evidence>
<dbReference type="FunFam" id="1.20.1070.10:FF:000055">
    <property type="entry name" value="Taste receptor type 2"/>
    <property type="match status" value="1"/>
</dbReference>
<keyword evidence="8 15" id="KW-0297">G-protein coupled receptor</keyword>
<evidence type="ECO:0000256" key="1">
    <source>
        <dbReference type="ARBA" id="ARBA00004651"/>
    </source>
</evidence>
<gene>
    <name evidence="18" type="primary">TAS2R16</name>
</gene>
<sequence length="344" mass="40215">MAKLKKRAWENLLPEGGVFLNQTLVESGTHSLPGIWYRDSESLSRKILWCRRMIPFQLTIFFMIIYVLESLTIIVQSSLIVAVLGREWLQVRKLMPVDMILISLGISRFCLQWASMQSNFCSYFNLNFVLCNLKITWEFFNILTFWLNSLLAIFYCIKISSFTHPIFLWLRWRILKLVPCLLLGSLMITCVTIIPSAIGYYMHIQLFTVEHLPRNSTETDRLQKIHQYLFQYHKEVSLVVPFILFLVSNILLMASLTKQMQHHTAGHCNPSMKAYYTALRSLAILFIMFASYFLTILISIIGTLFDRSCWLWVWEAFIYALISMHSTLLMLSSPTLKRFLKGKC</sequence>
<reference evidence="18" key="1">
    <citation type="submission" date="2025-08" db="UniProtKB">
        <authorList>
            <consortium name="RefSeq"/>
        </authorList>
    </citation>
    <scope>IDENTIFICATION</scope>
    <source>
        <tissue evidence="18">Blood</tissue>
    </source>
</reference>
<proteinExistence type="inferred from homology"/>
<protein>
    <recommendedName>
        <fullName evidence="15">Taste receptor type 2</fullName>
    </recommendedName>
</protein>
<evidence type="ECO:0000256" key="3">
    <source>
        <dbReference type="ARBA" id="ARBA00022475"/>
    </source>
</evidence>
<keyword evidence="7 16" id="KW-1133">Transmembrane helix</keyword>
<evidence type="ECO:0000256" key="13">
    <source>
        <dbReference type="ARBA" id="ARBA00038817"/>
    </source>
</evidence>
<keyword evidence="12 15" id="KW-0807">Transducer</keyword>
<accession>A0A6J3HNH8</accession>
<dbReference type="RefSeq" id="XP_032131656.1">
    <property type="nucleotide sequence ID" value="XM_032275765.1"/>
</dbReference>
<evidence type="ECO:0000256" key="12">
    <source>
        <dbReference type="ARBA" id="ARBA00023224"/>
    </source>
</evidence>
<dbReference type="GO" id="GO:0004930">
    <property type="term" value="F:G protein-coupled receptor activity"/>
    <property type="evidence" value="ECO:0007669"/>
    <property type="project" value="UniProtKB-KW"/>
</dbReference>
<comment type="subunit">
    <text evidence="13">Interacts with RTP3 and RTP4.</text>
</comment>
<feature type="transmembrane region" description="Helical" evidence="16">
    <location>
        <begin position="58"/>
        <end position="85"/>
    </location>
</feature>
<keyword evidence="3" id="KW-1003">Cell membrane</keyword>
<dbReference type="PANTHER" id="PTHR11394:SF68">
    <property type="entry name" value="TASTE RECEPTOR TYPE 2 MEMBER 16"/>
    <property type="match status" value="1"/>
</dbReference>
<evidence type="ECO:0000256" key="4">
    <source>
        <dbReference type="ARBA" id="ARBA00022480"/>
    </source>
</evidence>
<feature type="transmembrane region" description="Helical" evidence="16">
    <location>
        <begin position="311"/>
        <end position="331"/>
    </location>
</feature>
<feature type="transmembrane region" description="Helical" evidence="16">
    <location>
        <begin position="177"/>
        <end position="202"/>
    </location>
</feature>
<feature type="transmembrane region" description="Helical" evidence="16">
    <location>
        <begin position="238"/>
        <end position="257"/>
    </location>
</feature>
<keyword evidence="9 15" id="KW-0472">Membrane</keyword>
<dbReference type="CDD" id="cd15017">
    <property type="entry name" value="7tm_TAS2R16"/>
    <property type="match status" value="1"/>
</dbReference>
<keyword evidence="4 15" id="KW-0919">Taste</keyword>
<dbReference type="GO" id="GO:0005886">
    <property type="term" value="C:plasma membrane"/>
    <property type="evidence" value="ECO:0007669"/>
    <property type="project" value="UniProtKB-SubCell"/>
</dbReference>
<comment type="similarity">
    <text evidence="2 14">Belongs to the G-protein coupled receptor T2R family.</text>
</comment>
<evidence type="ECO:0000256" key="6">
    <source>
        <dbReference type="ARBA" id="ARBA00022692"/>
    </source>
</evidence>
<dbReference type="PANTHER" id="PTHR11394">
    <property type="entry name" value="TASTE RECEPTOR TYPE 2"/>
    <property type="match status" value="1"/>
</dbReference>
<evidence type="ECO:0000256" key="15">
    <source>
        <dbReference type="RuleBase" id="RU004424"/>
    </source>
</evidence>
<keyword evidence="6 15" id="KW-0812">Transmembrane</keyword>
<dbReference type="Proteomes" id="UP000504640">
    <property type="component" value="Unplaced"/>
</dbReference>